<dbReference type="Pfam" id="PF07452">
    <property type="entry name" value="CHRD"/>
    <property type="match status" value="1"/>
</dbReference>
<accession>A0ABT3PS42</accession>
<dbReference type="PROSITE" id="PS50933">
    <property type="entry name" value="CHRD"/>
    <property type="match status" value="1"/>
</dbReference>
<evidence type="ECO:0000259" key="1">
    <source>
        <dbReference type="PROSITE" id="PS50933"/>
    </source>
</evidence>
<dbReference type="RefSeq" id="WP_265767488.1">
    <property type="nucleotide sequence ID" value="NZ_JAGGJA010000016.1"/>
</dbReference>
<name>A0ABT3PS42_9BACT</name>
<evidence type="ECO:0000313" key="2">
    <source>
        <dbReference type="EMBL" id="MCW9708684.1"/>
    </source>
</evidence>
<evidence type="ECO:0000313" key="3">
    <source>
        <dbReference type="Proteomes" id="UP001207918"/>
    </source>
</evidence>
<dbReference type="EMBL" id="JAGGJA010000016">
    <property type="protein sequence ID" value="MCW9708684.1"/>
    <property type="molecule type" value="Genomic_DNA"/>
</dbReference>
<protein>
    <submittedName>
        <fullName evidence="2">CHRD domain-containing protein</fullName>
    </submittedName>
</protein>
<dbReference type="InterPro" id="IPR010895">
    <property type="entry name" value="CHRD"/>
</dbReference>
<reference evidence="2 3" key="1">
    <citation type="submission" date="2021-03" db="EMBL/GenBank/DDBJ databases">
        <title>Aliifodinibius sp. nov., a new bacterium isolated from saline soil.</title>
        <authorList>
            <person name="Galisteo C."/>
            <person name="De La Haba R."/>
            <person name="Sanchez-Porro C."/>
            <person name="Ventosa A."/>
        </authorList>
    </citation>
    <scope>NUCLEOTIDE SEQUENCE [LARGE SCALE GENOMIC DNA]</scope>
    <source>
        <strain evidence="2 3">1BSP15-2V2</strain>
    </source>
</reference>
<dbReference type="SMART" id="SM00754">
    <property type="entry name" value="CHRD"/>
    <property type="match status" value="1"/>
</dbReference>
<comment type="caution">
    <text evidence="2">The sequence shown here is derived from an EMBL/GenBank/DDBJ whole genome shotgun (WGS) entry which is preliminary data.</text>
</comment>
<dbReference type="PROSITE" id="PS51257">
    <property type="entry name" value="PROKAR_LIPOPROTEIN"/>
    <property type="match status" value="1"/>
</dbReference>
<proteinExistence type="predicted"/>
<feature type="domain" description="CHRD" evidence="1">
    <location>
        <begin position="54"/>
        <end position="190"/>
    </location>
</feature>
<keyword evidence="3" id="KW-1185">Reference proteome</keyword>
<sequence>MKIDRGWFIGLLSVLMIMAYACEDQSVSTEQSEQQQIEGLQKMKGVGNGWDGSVQHNFRTHLKGENEVPAVETNAQGQAIFKVSNDGTSIHYKLIVANIENVLMAHIHNAPAGENGGVVVWLYPSAPPPQLIEGRTQGILAEGTITADDLVGSLAGQSLDILLEEMKAGRTYVNVHTEQNPGGEVRGQIK</sequence>
<organism evidence="2 3">
    <name type="scientific">Fodinibius salsisoli</name>
    <dbReference type="NCBI Taxonomy" id="2820877"/>
    <lineage>
        <taxon>Bacteria</taxon>
        <taxon>Pseudomonadati</taxon>
        <taxon>Balneolota</taxon>
        <taxon>Balneolia</taxon>
        <taxon>Balneolales</taxon>
        <taxon>Balneolaceae</taxon>
        <taxon>Fodinibius</taxon>
    </lineage>
</organism>
<dbReference type="Proteomes" id="UP001207918">
    <property type="component" value="Unassembled WGS sequence"/>
</dbReference>
<gene>
    <name evidence="2" type="ORF">J6I44_17615</name>
</gene>